<sequence length="90" mass="9818">MQSSAACAVAGPTSRPNRWETLCALQSLLPMLKKAVADLDRADMVYWFEQADAEVANIIRGRPSDTTAIPALIACSPRNRQLARNQAFSV</sequence>
<accession>A0ABT4QRL7</accession>
<comment type="caution">
    <text evidence="1">The sequence shown here is derived from an EMBL/GenBank/DDBJ whole genome shotgun (WGS) entry which is preliminary data.</text>
</comment>
<keyword evidence="2" id="KW-1185">Reference proteome</keyword>
<reference evidence="1" key="1">
    <citation type="submission" date="2022-11" db="EMBL/GenBank/DDBJ databases">
        <authorList>
            <person name="Coimbra C."/>
        </authorList>
    </citation>
    <scope>NUCLEOTIDE SEQUENCE</scope>
    <source>
        <strain evidence="1">Jales19</strain>
    </source>
</reference>
<name>A0ABT4QRL7_9HYPH</name>
<gene>
    <name evidence="1" type="ORF">OOJ09_08570</name>
</gene>
<organism evidence="1 2">
    <name type="scientific">Mesorhizobium qingshengii</name>
    <dbReference type="NCBI Taxonomy" id="1165689"/>
    <lineage>
        <taxon>Bacteria</taxon>
        <taxon>Pseudomonadati</taxon>
        <taxon>Pseudomonadota</taxon>
        <taxon>Alphaproteobacteria</taxon>
        <taxon>Hyphomicrobiales</taxon>
        <taxon>Phyllobacteriaceae</taxon>
        <taxon>Mesorhizobium</taxon>
    </lineage>
</organism>
<dbReference type="RefSeq" id="WP_269904767.1">
    <property type="nucleotide sequence ID" value="NZ_JAPFQA010000002.1"/>
</dbReference>
<evidence type="ECO:0000313" key="1">
    <source>
        <dbReference type="EMBL" id="MCZ8544229.1"/>
    </source>
</evidence>
<dbReference type="EMBL" id="JAPFQA010000002">
    <property type="protein sequence ID" value="MCZ8544229.1"/>
    <property type="molecule type" value="Genomic_DNA"/>
</dbReference>
<dbReference type="Proteomes" id="UP001152178">
    <property type="component" value="Unassembled WGS sequence"/>
</dbReference>
<proteinExistence type="predicted"/>
<evidence type="ECO:0000313" key="2">
    <source>
        <dbReference type="Proteomes" id="UP001152178"/>
    </source>
</evidence>
<protein>
    <submittedName>
        <fullName evidence="1">Uncharacterized protein</fullName>
    </submittedName>
</protein>